<organism evidence="2 3">
    <name type="scientific">Paenibacillus methanolicus</name>
    <dbReference type="NCBI Taxonomy" id="582686"/>
    <lineage>
        <taxon>Bacteria</taxon>
        <taxon>Bacillati</taxon>
        <taxon>Bacillota</taxon>
        <taxon>Bacilli</taxon>
        <taxon>Bacillales</taxon>
        <taxon>Paenibacillaceae</taxon>
        <taxon>Paenibacillus</taxon>
    </lineage>
</organism>
<dbReference type="CDD" id="cd04301">
    <property type="entry name" value="NAT_SF"/>
    <property type="match status" value="1"/>
</dbReference>
<name>A0A5S5C444_9BACL</name>
<dbReference type="Proteomes" id="UP000323257">
    <property type="component" value="Unassembled WGS sequence"/>
</dbReference>
<evidence type="ECO:0000313" key="2">
    <source>
        <dbReference type="EMBL" id="TYP72723.1"/>
    </source>
</evidence>
<dbReference type="PANTHER" id="PTHR43415">
    <property type="entry name" value="SPERMIDINE N(1)-ACETYLTRANSFERASE"/>
    <property type="match status" value="1"/>
</dbReference>
<dbReference type="Pfam" id="PF13302">
    <property type="entry name" value="Acetyltransf_3"/>
    <property type="match status" value="1"/>
</dbReference>
<dbReference type="InterPro" id="IPR016181">
    <property type="entry name" value="Acyl_CoA_acyltransferase"/>
</dbReference>
<dbReference type="GO" id="GO:0016747">
    <property type="term" value="F:acyltransferase activity, transferring groups other than amino-acyl groups"/>
    <property type="evidence" value="ECO:0007669"/>
    <property type="project" value="InterPro"/>
</dbReference>
<keyword evidence="2" id="KW-0808">Transferase</keyword>
<feature type="domain" description="N-acetyltransferase" evidence="1">
    <location>
        <begin position="11"/>
        <end position="161"/>
    </location>
</feature>
<dbReference type="Gene3D" id="3.40.630.30">
    <property type="match status" value="1"/>
</dbReference>
<proteinExistence type="predicted"/>
<evidence type="ECO:0000313" key="3">
    <source>
        <dbReference type="Proteomes" id="UP000323257"/>
    </source>
</evidence>
<reference evidence="2 3" key="1">
    <citation type="submission" date="2019-07" db="EMBL/GenBank/DDBJ databases">
        <title>Genomic Encyclopedia of Type Strains, Phase III (KMG-III): the genomes of soil and plant-associated and newly described type strains.</title>
        <authorList>
            <person name="Whitman W."/>
        </authorList>
    </citation>
    <scope>NUCLEOTIDE SEQUENCE [LARGE SCALE GENOMIC DNA]</scope>
    <source>
        <strain evidence="2 3">BL24</strain>
    </source>
</reference>
<accession>A0A5S5C444</accession>
<dbReference type="PANTHER" id="PTHR43415:SF3">
    <property type="entry name" value="GNAT-FAMILY ACETYLTRANSFERASE"/>
    <property type="match status" value="1"/>
</dbReference>
<comment type="caution">
    <text evidence="2">The sequence shown here is derived from an EMBL/GenBank/DDBJ whole genome shotgun (WGS) entry which is preliminary data.</text>
</comment>
<dbReference type="InterPro" id="IPR000182">
    <property type="entry name" value="GNAT_dom"/>
</dbReference>
<dbReference type="AlphaFoldDB" id="A0A5S5C444"/>
<evidence type="ECO:0000259" key="1">
    <source>
        <dbReference type="PROSITE" id="PS51186"/>
    </source>
</evidence>
<sequence length="171" mass="19826">MRDSLTRSKRMLLRRTHPQDISAILEMERHPDNERFVHQWEPEEHMAAVRSERHLHIVIENLSGRPIGYMIAAGFQPESDEMELIRLVVGEKGKGYGKEALKLIMGLVFRELNKKRLWLDVRASNERARNLYVSVGFYEEPARQRTVGGDLEEALLAMTIGEAEYFGKHAR</sequence>
<keyword evidence="3" id="KW-1185">Reference proteome</keyword>
<dbReference type="PROSITE" id="PS51186">
    <property type="entry name" value="GNAT"/>
    <property type="match status" value="1"/>
</dbReference>
<dbReference type="SUPFAM" id="SSF55729">
    <property type="entry name" value="Acyl-CoA N-acyltransferases (Nat)"/>
    <property type="match status" value="1"/>
</dbReference>
<protein>
    <submittedName>
        <fullName evidence="2">RimJ/RimL family protein N-acetyltransferase</fullName>
    </submittedName>
</protein>
<gene>
    <name evidence="2" type="ORF">BCM02_108378</name>
</gene>
<dbReference type="EMBL" id="VNHS01000008">
    <property type="protein sequence ID" value="TYP72723.1"/>
    <property type="molecule type" value="Genomic_DNA"/>
</dbReference>